<dbReference type="AlphaFoldDB" id="A0A1I8A4T4"/>
<dbReference type="WBParaSite" id="L893_g32867.t1">
    <property type="protein sequence ID" value="L893_g32867.t1"/>
    <property type="gene ID" value="L893_g32867"/>
</dbReference>
<organism evidence="1 2">
    <name type="scientific">Steinernema glaseri</name>
    <dbReference type="NCBI Taxonomy" id="37863"/>
    <lineage>
        <taxon>Eukaryota</taxon>
        <taxon>Metazoa</taxon>
        <taxon>Ecdysozoa</taxon>
        <taxon>Nematoda</taxon>
        <taxon>Chromadorea</taxon>
        <taxon>Rhabditida</taxon>
        <taxon>Tylenchina</taxon>
        <taxon>Panagrolaimomorpha</taxon>
        <taxon>Strongyloidoidea</taxon>
        <taxon>Steinernematidae</taxon>
        <taxon>Steinernema</taxon>
    </lineage>
</organism>
<evidence type="ECO:0000313" key="2">
    <source>
        <dbReference type="WBParaSite" id="L893_g32867.t1"/>
    </source>
</evidence>
<protein>
    <submittedName>
        <fullName evidence="2">Pex2_Pex12 domain-containing protein</fullName>
    </submittedName>
</protein>
<sequence>MGQDVLKGHYAKLIYLVPTLLGLLYRLEKLIGRQTGILWSSTLESSRAYIPTFKLRAAQTQIYTLLSLCSNSLDFSEVSPSEVPLDFPYPEDIRATYYSTPKSILVCFFVCSVCLLD</sequence>
<evidence type="ECO:0000313" key="1">
    <source>
        <dbReference type="Proteomes" id="UP000095287"/>
    </source>
</evidence>
<proteinExistence type="predicted"/>
<accession>A0A1I8A4T4</accession>
<keyword evidence="1" id="KW-1185">Reference proteome</keyword>
<name>A0A1I8A4T4_9BILA</name>
<dbReference type="Proteomes" id="UP000095287">
    <property type="component" value="Unplaced"/>
</dbReference>
<reference evidence="2" key="1">
    <citation type="submission" date="2016-11" db="UniProtKB">
        <authorList>
            <consortium name="WormBaseParasite"/>
        </authorList>
    </citation>
    <scope>IDENTIFICATION</scope>
</reference>